<dbReference type="GO" id="GO:0003677">
    <property type="term" value="F:DNA binding"/>
    <property type="evidence" value="ECO:0007669"/>
    <property type="project" value="UniProtKB-KW"/>
</dbReference>
<feature type="compositionally biased region" description="Low complexity" evidence="3">
    <location>
        <begin position="411"/>
        <end position="424"/>
    </location>
</feature>
<keyword evidence="6" id="KW-1185">Reference proteome</keyword>
<dbReference type="EMBL" id="JAEPRA010000001">
    <property type="protein sequence ID" value="KAG2189227.1"/>
    <property type="molecule type" value="Genomic_DNA"/>
</dbReference>
<reference evidence="5" key="1">
    <citation type="submission" date="2020-12" db="EMBL/GenBank/DDBJ databases">
        <title>Metabolic potential, ecology and presence of endohyphal bacteria is reflected in genomic diversity of Mucoromycotina.</title>
        <authorList>
            <person name="Muszewska A."/>
            <person name="Okrasinska A."/>
            <person name="Steczkiewicz K."/>
            <person name="Drgas O."/>
            <person name="Orlowska M."/>
            <person name="Perlinska-Lenart U."/>
            <person name="Aleksandrzak-Piekarczyk T."/>
            <person name="Szatraj K."/>
            <person name="Zielenkiewicz U."/>
            <person name="Pilsyk S."/>
            <person name="Malc E."/>
            <person name="Mieczkowski P."/>
            <person name="Kruszewska J.S."/>
            <person name="Biernat P."/>
            <person name="Pawlowska J."/>
        </authorList>
    </citation>
    <scope>NUCLEOTIDE SEQUENCE</scope>
    <source>
        <strain evidence="5">WA0000051536</strain>
    </source>
</reference>
<gene>
    <name evidence="5" type="ORF">INT44_004369</name>
</gene>
<dbReference type="InterPro" id="IPR008967">
    <property type="entry name" value="p53-like_TF_DNA-bd_sf"/>
</dbReference>
<feature type="compositionally biased region" description="Basic and acidic residues" evidence="3">
    <location>
        <begin position="476"/>
        <end position="493"/>
    </location>
</feature>
<dbReference type="Gene3D" id="2.60.40.1390">
    <property type="entry name" value="NDT80 DNA-binding domain"/>
    <property type="match status" value="2"/>
</dbReference>
<evidence type="ECO:0000256" key="3">
    <source>
        <dbReference type="SAM" id="MobiDB-lite"/>
    </source>
</evidence>
<evidence type="ECO:0000256" key="1">
    <source>
        <dbReference type="ARBA" id="ARBA00023125"/>
    </source>
</evidence>
<feature type="region of interest" description="Disordered" evidence="3">
    <location>
        <begin position="297"/>
        <end position="429"/>
    </location>
</feature>
<protein>
    <recommendedName>
        <fullName evidence="4">NDT80 domain-containing protein</fullName>
    </recommendedName>
</protein>
<evidence type="ECO:0000256" key="2">
    <source>
        <dbReference type="PROSITE-ProRule" id="PRU00850"/>
    </source>
</evidence>
<dbReference type="OrthoDB" id="2288358at2759"/>
<dbReference type="GO" id="GO:0003700">
    <property type="term" value="F:DNA-binding transcription factor activity"/>
    <property type="evidence" value="ECO:0007669"/>
    <property type="project" value="UniProtKB-UniRule"/>
</dbReference>
<dbReference type="Pfam" id="PF05224">
    <property type="entry name" value="NDT80_PhoG"/>
    <property type="match status" value="1"/>
</dbReference>
<dbReference type="PROSITE" id="PS51517">
    <property type="entry name" value="NDT80"/>
    <property type="match status" value="1"/>
</dbReference>
<dbReference type="GO" id="GO:0051321">
    <property type="term" value="P:meiotic cell cycle"/>
    <property type="evidence" value="ECO:0007669"/>
    <property type="project" value="TreeGrafter"/>
</dbReference>
<feature type="region of interest" description="Disordered" evidence="3">
    <location>
        <begin position="473"/>
        <end position="493"/>
    </location>
</feature>
<dbReference type="InterPro" id="IPR024061">
    <property type="entry name" value="NDT80_DNA-bd_dom"/>
</dbReference>
<evidence type="ECO:0000313" key="5">
    <source>
        <dbReference type="EMBL" id="KAG2189227.1"/>
    </source>
</evidence>
<proteinExistence type="predicted"/>
<sequence>MLPLIHLYRHADMIRPPTTPLGTTMNSYSSAQSEAPAWEYMGHGTTKDLPPSPIEEKDRFFSPKTHQYHSLYNLQRTTGYDLQIHAKIDKGFFITNGDWTCYRRNYFQVSATLSLQATKQGDMYEPELPILLGIDGQTYTVEEFLFGVSAEAASSGKYIDLVQHTAKRDKGPQVTPPLKPVRTEGPQHGLAMFERLQFKTATANNGKRRATQQYFHLNVEVFARCSDSSIHRVAVCKSLPVVVRGRSPGHYTDKGQRRVKSLPSSPSDDRSFSKSPPNMPDYGYSYSPYTSFPPHYGSAPITDMPPPSAPHSIMMMHPPPRQHHDGDTGGYNPAMSPAMAQYPPSGRYLPHDGNASSPELSSPDIHLSRTADMEKQQPPPPANPYPGQRPPLGLNIHINNNDGWDRHRTNSTNSLSSSYVSSISSPPPSDDRMYQYGMVPAMNPPYPKPSNAISYTPVEEDIPSMNRWQYRPDQSWTEHHPSEHRDGLVHPLQ</sequence>
<dbReference type="AlphaFoldDB" id="A0A8H7QAU1"/>
<keyword evidence="1 2" id="KW-0238">DNA-binding</keyword>
<evidence type="ECO:0000313" key="6">
    <source>
        <dbReference type="Proteomes" id="UP000612746"/>
    </source>
</evidence>
<dbReference type="PANTHER" id="PTHR35144">
    <property type="entry name" value="MEIOSIS-SPECIFIC TRANSCRIPTION FACTOR NDT80"/>
    <property type="match status" value="1"/>
</dbReference>
<name>A0A8H7QAU1_9FUNG</name>
<comment type="caution">
    <text evidence="5">The sequence shown here is derived from an EMBL/GenBank/DDBJ whole genome shotgun (WGS) entry which is preliminary data.</text>
</comment>
<feature type="DNA-binding region" description="NDT80" evidence="2">
    <location>
        <begin position="30"/>
        <end position="255"/>
    </location>
</feature>
<accession>A0A8H7QAU1</accession>
<dbReference type="InterPro" id="IPR052605">
    <property type="entry name" value="Fungal_trans_regulator"/>
</dbReference>
<evidence type="ECO:0000259" key="4">
    <source>
        <dbReference type="PROSITE" id="PS51517"/>
    </source>
</evidence>
<dbReference type="GO" id="GO:0000228">
    <property type="term" value="C:nuclear chromosome"/>
    <property type="evidence" value="ECO:0007669"/>
    <property type="project" value="TreeGrafter"/>
</dbReference>
<dbReference type="Proteomes" id="UP000612746">
    <property type="component" value="Unassembled WGS sequence"/>
</dbReference>
<dbReference type="SUPFAM" id="SSF49417">
    <property type="entry name" value="p53-like transcription factors"/>
    <property type="match status" value="1"/>
</dbReference>
<dbReference type="InterPro" id="IPR037141">
    <property type="entry name" value="NDT80_DNA-bd_dom_sf"/>
</dbReference>
<feature type="region of interest" description="Disordered" evidence="3">
    <location>
        <begin position="244"/>
        <end position="279"/>
    </location>
</feature>
<dbReference type="PANTHER" id="PTHR35144:SF2">
    <property type="entry name" value="MEIOSIS-SPECIFIC TRANSCRIPTION FACTOR NDT80"/>
    <property type="match status" value="1"/>
</dbReference>
<organism evidence="5 6">
    <name type="scientific">Umbelopsis vinacea</name>
    <dbReference type="NCBI Taxonomy" id="44442"/>
    <lineage>
        <taxon>Eukaryota</taxon>
        <taxon>Fungi</taxon>
        <taxon>Fungi incertae sedis</taxon>
        <taxon>Mucoromycota</taxon>
        <taxon>Mucoromycotina</taxon>
        <taxon>Umbelopsidomycetes</taxon>
        <taxon>Umbelopsidales</taxon>
        <taxon>Umbelopsidaceae</taxon>
        <taxon>Umbelopsis</taxon>
    </lineage>
</organism>
<feature type="domain" description="NDT80" evidence="4">
    <location>
        <begin position="30"/>
        <end position="255"/>
    </location>
</feature>
<feature type="compositionally biased region" description="Basic and acidic residues" evidence="3">
    <location>
        <begin position="366"/>
        <end position="375"/>
    </location>
</feature>
<feature type="compositionally biased region" description="Pro residues" evidence="3">
    <location>
        <begin position="377"/>
        <end position="389"/>
    </location>
</feature>
<dbReference type="GO" id="GO:0045944">
    <property type="term" value="P:positive regulation of transcription by RNA polymerase II"/>
    <property type="evidence" value="ECO:0007669"/>
    <property type="project" value="TreeGrafter"/>
</dbReference>